<reference evidence="2 3" key="1">
    <citation type="journal article" date="2024" name="BMC Biol.">
        <title>Comparative genomics of Ascetosporea gives new insight into the evolutionary basis for animal parasitism in Rhizaria.</title>
        <authorList>
            <person name="Hiltunen Thoren M."/>
            <person name="Onut-Brannstrom I."/>
            <person name="Alfjorden A."/>
            <person name="Peckova H."/>
            <person name="Swords F."/>
            <person name="Hooper C."/>
            <person name="Holzer A.S."/>
            <person name="Bass D."/>
            <person name="Burki F."/>
        </authorList>
    </citation>
    <scope>NUCLEOTIDE SEQUENCE [LARGE SCALE GENOMIC DNA]</scope>
    <source>
        <strain evidence="2">20-A016</strain>
    </source>
</reference>
<dbReference type="InterPro" id="IPR014722">
    <property type="entry name" value="Rib_uL2_dom2"/>
</dbReference>
<name>A0ABV2ATJ7_9EUKA</name>
<keyword evidence="3" id="KW-1185">Reference proteome</keyword>
<dbReference type="Proteomes" id="UP001439008">
    <property type="component" value="Unassembled WGS sequence"/>
</dbReference>
<dbReference type="Pfam" id="PF21485">
    <property type="entry name" value="IF5A-like_N"/>
    <property type="match status" value="1"/>
</dbReference>
<comment type="caution">
    <text evidence="2">The sequence shown here is derived from an EMBL/GenBank/DDBJ whole genome shotgun (WGS) entry which is preliminary data.</text>
</comment>
<dbReference type="EMBL" id="JBDODL010004234">
    <property type="protein sequence ID" value="MES1922980.1"/>
    <property type="molecule type" value="Genomic_DNA"/>
</dbReference>
<dbReference type="InterPro" id="IPR048670">
    <property type="entry name" value="IF5A-like_N"/>
</dbReference>
<protein>
    <recommendedName>
        <fullName evidence="1">Translation initiation factor 5A-like N-terminal domain-containing protein</fullName>
    </recommendedName>
</protein>
<organism evidence="2 3">
    <name type="scientific">Bonamia ostreae</name>
    <dbReference type="NCBI Taxonomy" id="126728"/>
    <lineage>
        <taxon>Eukaryota</taxon>
        <taxon>Sar</taxon>
        <taxon>Rhizaria</taxon>
        <taxon>Endomyxa</taxon>
        <taxon>Ascetosporea</taxon>
        <taxon>Haplosporida</taxon>
        <taxon>Bonamia</taxon>
    </lineage>
</organism>
<gene>
    <name evidence="2" type="ORF">MHBO_004512</name>
</gene>
<feature type="domain" description="Translation initiation factor 5A-like N-terminal" evidence="1">
    <location>
        <begin position="22"/>
        <end position="75"/>
    </location>
</feature>
<proteinExistence type="predicted"/>
<dbReference type="Gene3D" id="2.30.30.30">
    <property type="match status" value="1"/>
</dbReference>
<evidence type="ECO:0000313" key="2">
    <source>
        <dbReference type="EMBL" id="MES1922980.1"/>
    </source>
</evidence>
<accession>A0ABV2ATJ7</accession>
<sequence>MSLLPNARTLPAKSGEDIESRLEPKTAHEVKNGEWIIDPKSGFPGIVSNIKASKTGKHGHIKVTFQCDMPFSGKTSSLMHAGGDRLLSPRMERKEFSVSDYNDGEITVLDDNGDERYITCSEESEVGIKLMGIIEDGEVGSLTVLIGPQKKGSKTAELVEMPEAVKVQN</sequence>
<evidence type="ECO:0000259" key="1">
    <source>
        <dbReference type="Pfam" id="PF21485"/>
    </source>
</evidence>
<evidence type="ECO:0000313" key="3">
    <source>
        <dbReference type="Proteomes" id="UP001439008"/>
    </source>
</evidence>